<evidence type="ECO:0000256" key="1">
    <source>
        <dbReference type="ARBA" id="ARBA00009924"/>
    </source>
</evidence>
<dbReference type="RefSeq" id="WP_311366546.1">
    <property type="nucleotide sequence ID" value="NZ_JAVRIC010000037.1"/>
</dbReference>
<dbReference type="PIRSF" id="PIRSF028756">
    <property type="entry name" value="PPK2_prd"/>
    <property type="match status" value="1"/>
</dbReference>
<dbReference type="Gene3D" id="3.40.50.300">
    <property type="entry name" value="P-loop containing nucleotide triphosphate hydrolases"/>
    <property type="match status" value="1"/>
</dbReference>
<evidence type="ECO:0000256" key="4">
    <source>
        <dbReference type="SAM" id="Coils"/>
    </source>
</evidence>
<keyword evidence="7" id="KW-1185">Reference proteome</keyword>
<keyword evidence="3" id="KW-0418">Kinase</keyword>
<evidence type="ECO:0000256" key="3">
    <source>
        <dbReference type="ARBA" id="ARBA00022777"/>
    </source>
</evidence>
<dbReference type="EMBL" id="JAVRIC010000037">
    <property type="protein sequence ID" value="MDT0499136.1"/>
    <property type="molecule type" value="Genomic_DNA"/>
</dbReference>
<reference evidence="6 7" key="1">
    <citation type="submission" date="2023-09" db="EMBL/GenBank/DDBJ databases">
        <authorList>
            <person name="Rey-Velasco X."/>
        </authorList>
    </citation>
    <scope>NUCLEOTIDE SEQUENCE [LARGE SCALE GENOMIC DNA]</scope>
    <source>
        <strain evidence="6 7">W345</strain>
    </source>
</reference>
<dbReference type="Proteomes" id="UP001254608">
    <property type="component" value="Unassembled WGS sequence"/>
</dbReference>
<proteinExistence type="inferred from homology"/>
<feature type="coiled-coil region" evidence="4">
    <location>
        <begin position="3"/>
        <end position="30"/>
    </location>
</feature>
<comment type="similarity">
    <text evidence="1">Belongs to the polyphosphate kinase 2 (PPK2) family. Class I subfamily.</text>
</comment>
<dbReference type="InterPro" id="IPR027417">
    <property type="entry name" value="P-loop_NTPase"/>
</dbReference>
<accession>A0ABU2WMS2</accession>
<evidence type="ECO:0000313" key="6">
    <source>
        <dbReference type="EMBL" id="MDT0499136.1"/>
    </source>
</evidence>
<dbReference type="PANTHER" id="PTHR34383">
    <property type="entry name" value="POLYPHOSPHATE:AMP PHOSPHOTRANSFERASE-RELATED"/>
    <property type="match status" value="1"/>
</dbReference>
<gene>
    <name evidence="6" type="ORF">RM530_17470</name>
</gene>
<dbReference type="SUPFAM" id="SSF52540">
    <property type="entry name" value="P-loop containing nucleoside triphosphate hydrolases"/>
    <property type="match status" value="1"/>
</dbReference>
<dbReference type="InterPro" id="IPR016898">
    <property type="entry name" value="Polyphosphate_phosphotransfera"/>
</dbReference>
<keyword evidence="2" id="KW-0808">Transferase</keyword>
<name>A0ABU2WMS2_9GAMM</name>
<dbReference type="PANTHER" id="PTHR34383:SF3">
    <property type="entry name" value="POLYPHOSPHATE:AMP PHOSPHOTRANSFERASE"/>
    <property type="match status" value="1"/>
</dbReference>
<sequence length="246" mass="29562">MSQKRDESQLKELQRQLQQLQHAYARQSRRAIVVLEGWDSAGKGGLIRRIGWALDPRTLQVWQIGAPEGRERRQHWMQRFWERMPLQGELTIFDRSWYGRVLVERVEGFAEPDAWQRAYDEINQFERSLVEENVRIVKLFLDIDRDTQMRRFIKRYETPGKRWKLTEDDIRNRARWDDYETAYADMLERCSTTWAPWTRIDARHKHKARIAAFEAIIEHLAEDVDVTPPELPPLVQAFMEEQVRED</sequence>
<evidence type="ECO:0000259" key="5">
    <source>
        <dbReference type="Pfam" id="PF03976"/>
    </source>
</evidence>
<evidence type="ECO:0000256" key="2">
    <source>
        <dbReference type="ARBA" id="ARBA00022679"/>
    </source>
</evidence>
<keyword evidence="4" id="KW-0175">Coiled coil</keyword>
<comment type="caution">
    <text evidence="6">The sequence shown here is derived from an EMBL/GenBank/DDBJ whole genome shotgun (WGS) entry which is preliminary data.</text>
</comment>
<evidence type="ECO:0000313" key="7">
    <source>
        <dbReference type="Proteomes" id="UP001254608"/>
    </source>
</evidence>
<dbReference type="Pfam" id="PF03976">
    <property type="entry name" value="PPK2"/>
    <property type="match status" value="1"/>
</dbReference>
<dbReference type="InterPro" id="IPR022488">
    <property type="entry name" value="PPK2-related"/>
</dbReference>
<feature type="domain" description="Polyphosphate kinase-2-related" evidence="5">
    <location>
        <begin position="2"/>
        <end position="222"/>
    </location>
</feature>
<organism evidence="6 7">
    <name type="scientific">Banduia mediterranea</name>
    <dbReference type="NCBI Taxonomy" id="3075609"/>
    <lineage>
        <taxon>Bacteria</taxon>
        <taxon>Pseudomonadati</taxon>
        <taxon>Pseudomonadota</taxon>
        <taxon>Gammaproteobacteria</taxon>
        <taxon>Nevskiales</taxon>
        <taxon>Algiphilaceae</taxon>
        <taxon>Banduia</taxon>
    </lineage>
</organism>
<protein>
    <recommendedName>
        <fullName evidence="5">Polyphosphate kinase-2-related domain-containing protein</fullName>
    </recommendedName>
</protein>